<reference evidence="1" key="1">
    <citation type="submission" date="2021-06" db="EMBL/GenBank/DDBJ databases">
        <authorList>
            <person name="Kallberg Y."/>
            <person name="Tangrot J."/>
            <person name="Rosling A."/>
        </authorList>
    </citation>
    <scope>NUCLEOTIDE SEQUENCE</scope>
    <source>
        <strain evidence="1">FL966</strain>
    </source>
</reference>
<sequence length="54" mass="6504">MQNRHGYFIGSMWGRKNKSFVRINYGIAARMKVDKWAAFKNRPSEFEVQEFYGR</sequence>
<dbReference type="OrthoDB" id="2418628at2759"/>
<proteinExistence type="predicted"/>
<dbReference type="AlphaFoldDB" id="A0A9N9PK18"/>
<feature type="non-terminal residue" evidence="1">
    <location>
        <position position="54"/>
    </location>
</feature>
<gene>
    <name evidence="1" type="ORF">CPELLU_LOCUS19956</name>
</gene>
<dbReference type="Proteomes" id="UP000789759">
    <property type="component" value="Unassembled WGS sequence"/>
</dbReference>
<keyword evidence="2" id="KW-1185">Reference proteome</keyword>
<organism evidence="1 2">
    <name type="scientific">Cetraspora pellucida</name>
    <dbReference type="NCBI Taxonomy" id="1433469"/>
    <lineage>
        <taxon>Eukaryota</taxon>
        <taxon>Fungi</taxon>
        <taxon>Fungi incertae sedis</taxon>
        <taxon>Mucoromycota</taxon>
        <taxon>Glomeromycotina</taxon>
        <taxon>Glomeromycetes</taxon>
        <taxon>Diversisporales</taxon>
        <taxon>Gigasporaceae</taxon>
        <taxon>Cetraspora</taxon>
    </lineage>
</organism>
<protein>
    <submittedName>
        <fullName evidence="1">3706_t:CDS:1</fullName>
    </submittedName>
</protein>
<name>A0A9N9PK18_9GLOM</name>
<evidence type="ECO:0000313" key="2">
    <source>
        <dbReference type="Proteomes" id="UP000789759"/>
    </source>
</evidence>
<dbReference type="EMBL" id="CAJVQA010053721">
    <property type="protein sequence ID" value="CAG8824012.1"/>
    <property type="molecule type" value="Genomic_DNA"/>
</dbReference>
<comment type="caution">
    <text evidence="1">The sequence shown here is derived from an EMBL/GenBank/DDBJ whole genome shotgun (WGS) entry which is preliminary data.</text>
</comment>
<accession>A0A9N9PK18</accession>
<evidence type="ECO:0000313" key="1">
    <source>
        <dbReference type="EMBL" id="CAG8824012.1"/>
    </source>
</evidence>